<feature type="compositionally biased region" description="Acidic residues" evidence="1">
    <location>
        <begin position="70"/>
        <end position="83"/>
    </location>
</feature>
<evidence type="ECO:0000313" key="3">
    <source>
        <dbReference type="Proteomes" id="UP000825799"/>
    </source>
</evidence>
<proteinExistence type="predicted"/>
<protein>
    <submittedName>
        <fullName evidence="2">Uncharacterized protein</fullName>
    </submittedName>
</protein>
<gene>
    <name evidence="2" type="ORF">K1X15_07335</name>
</gene>
<reference evidence="2 3" key="1">
    <citation type="submission" date="2021-08" db="EMBL/GenBank/DDBJ databases">
        <title>Devosia salina sp. nov., isolated from the South China Sea sediment.</title>
        <authorList>
            <person name="Zhou Z."/>
        </authorList>
    </citation>
    <scope>NUCLEOTIDE SEQUENCE [LARGE SCALE GENOMIC DNA]</scope>
    <source>
        <strain evidence="2 3">SCS-3</strain>
    </source>
</reference>
<feature type="region of interest" description="Disordered" evidence="1">
    <location>
        <begin position="70"/>
        <end position="97"/>
    </location>
</feature>
<name>A0ABX8WMW7_9HYPH</name>
<evidence type="ECO:0000313" key="2">
    <source>
        <dbReference type="EMBL" id="QYO78351.1"/>
    </source>
</evidence>
<accession>A0ABX8WMW7</accession>
<keyword evidence="3" id="KW-1185">Reference proteome</keyword>
<sequence length="97" mass="10797">MNVSIRIKAAREATTAIRVDWFSAVEALRTGGDTNGYGALSDPSDAICRLLEARSSLEKAIAAFRSVDWPTDDDYDEQQQNESEEARRRLAETGFEI</sequence>
<evidence type="ECO:0000256" key="1">
    <source>
        <dbReference type="SAM" id="MobiDB-lite"/>
    </source>
</evidence>
<dbReference type="EMBL" id="CP080590">
    <property type="protein sequence ID" value="QYO78351.1"/>
    <property type="molecule type" value="Genomic_DNA"/>
</dbReference>
<dbReference type="Proteomes" id="UP000825799">
    <property type="component" value="Chromosome"/>
</dbReference>
<organism evidence="2 3">
    <name type="scientific">Devosia salina</name>
    <dbReference type="NCBI Taxonomy" id="2860336"/>
    <lineage>
        <taxon>Bacteria</taxon>
        <taxon>Pseudomonadati</taxon>
        <taxon>Pseudomonadota</taxon>
        <taxon>Alphaproteobacteria</taxon>
        <taxon>Hyphomicrobiales</taxon>
        <taxon>Devosiaceae</taxon>
        <taxon>Devosia</taxon>
    </lineage>
</organism>
<dbReference type="RefSeq" id="WP_220306821.1">
    <property type="nucleotide sequence ID" value="NZ_CP080590.1"/>
</dbReference>